<keyword evidence="4" id="KW-1185">Reference proteome</keyword>
<accession>A0AAF1AT61</accession>
<reference evidence="3" key="1">
    <citation type="journal article" date="2016" name="Nat. Genet.">
        <title>A high-quality carrot genome assembly provides new insights into carotenoid accumulation and asterid genome evolution.</title>
        <authorList>
            <person name="Iorizzo M."/>
            <person name="Ellison S."/>
            <person name="Senalik D."/>
            <person name="Zeng P."/>
            <person name="Satapoomin P."/>
            <person name="Huang J."/>
            <person name="Bowman M."/>
            <person name="Iovene M."/>
            <person name="Sanseverino W."/>
            <person name="Cavagnaro P."/>
            <person name="Yildiz M."/>
            <person name="Macko-Podgorni A."/>
            <person name="Moranska E."/>
            <person name="Grzebelus E."/>
            <person name="Grzebelus D."/>
            <person name="Ashrafi H."/>
            <person name="Zheng Z."/>
            <person name="Cheng S."/>
            <person name="Spooner D."/>
            <person name="Van Deynze A."/>
            <person name="Simon P."/>
        </authorList>
    </citation>
    <scope>NUCLEOTIDE SEQUENCE</scope>
    <source>
        <tissue evidence="3">Leaf</tissue>
    </source>
</reference>
<dbReference type="Proteomes" id="UP000077755">
    <property type="component" value="Chromosome 3"/>
</dbReference>
<protein>
    <submittedName>
        <fullName evidence="3">Uncharacterized protein</fullName>
    </submittedName>
</protein>
<name>A0AAF1AT61_DAUCS</name>
<evidence type="ECO:0000256" key="1">
    <source>
        <dbReference type="SAM" id="MobiDB-lite"/>
    </source>
</evidence>
<sequence length="83" mass="9034">MLNFFTESARKRATQGPHSPSSTNKGAKRRAPVHDSGVGNNENSNPNIISAPSIDSGAFCYAVAGLCVWYIMLVSYSKHIFLF</sequence>
<dbReference type="AlphaFoldDB" id="A0AAF1AT61"/>
<feature type="transmembrane region" description="Helical" evidence="2">
    <location>
        <begin position="56"/>
        <end position="76"/>
    </location>
</feature>
<keyword evidence="2" id="KW-0812">Transmembrane</keyword>
<feature type="region of interest" description="Disordered" evidence="1">
    <location>
        <begin position="1"/>
        <end position="46"/>
    </location>
</feature>
<gene>
    <name evidence="3" type="ORF">DCAR_0311361</name>
</gene>
<organism evidence="3 4">
    <name type="scientific">Daucus carota subsp. sativus</name>
    <name type="common">Carrot</name>
    <dbReference type="NCBI Taxonomy" id="79200"/>
    <lineage>
        <taxon>Eukaryota</taxon>
        <taxon>Viridiplantae</taxon>
        <taxon>Streptophyta</taxon>
        <taxon>Embryophyta</taxon>
        <taxon>Tracheophyta</taxon>
        <taxon>Spermatophyta</taxon>
        <taxon>Magnoliopsida</taxon>
        <taxon>eudicotyledons</taxon>
        <taxon>Gunneridae</taxon>
        <taxon>Pentapetalae</taxon>
        <taxon>asterids</taxon>
        <taxon>campanulids</taxon>
        <taxon>Apiales</taxon>
        <taxon>Apiaceae</taxon>
        <taxon>Apioideae</taxon>
        <taxon>Scandiceae</taxon>
        <taxon>Daucinae</taxon>
        <taxon>Daucus</taxon>
        <taxon>Daucus sect. Daucus</taxon>
    </lineage>
</organism>
<feature type="compositionally biased region" description="Polar residues" evidence="1">
    <location>
        <begin position="16"/>
        <end position="25"/>
    </location>
</feature>
<dbReference type="EMBL" id="CP093345">
    <property type="protein sequence ID" value="WOG92102.1"/>
    <property type="molecule type" value="Genomic_DNA"/>
</dbReference>
<reference evidence="3" key="2">
    <citation type="submission" date="2022-03" db="EMBL/GenBank/DDBJ databases">
        <title>Draft title - Genomic analysis of global carrot germplasm unveils the trajectory of domestication and the origin of high carotenoid orange carrot.</title>
        <authorList>
            <person name="Iorizzo M."/>
            <person name="Ellison S."/>
            <person name="Senalik D."/>
            <person name="Macko-Podgorni A."/>
            <person name="Grzebelus D."/>
            <person name="Bostan H."/>
            <person name="Rolling W."/>
            <person name="Curaba J."/>
            <person name="Simon P."/>
        </authorList>
    </citation>
    <scope>NUCLEOTIDE SEQUENCE</scope>
    <source>
        <tissue evidence="3">Leaf</tissue>
    </source>
</reference>
<keyword evidence="2" id="KW-0472">Membrane</keyword>
<keyword evidence="2" id="KW-1133">Transmembrane helix</keyword>
<proteinExistence type="predicted"/>
<evidence type="ECO:0000313" key="3">
    <source>
        <dbReference type="EMBL" id="WOG92102.1"/>
    </source>
</evidence>
<evidence type="ECO:0000313" key="4">
    <source>
        <dbReference type="Proteomes" id="UP000077755"/>
    </source>
</evidence>
<evidence type="ECO:0000256" key="2">
    <source>
        <dbReference type="SAM" id="Phobius"/>
    </source>
</evidence>